<feature type="chain" id="PRO_5042164353" evidence="1">
    <location>
        <begin position="18"/>
        <end position="124"/>
    </location>
</feature>
<feature type="signal peptide" evidence="1">
    <location>
        <begin position="1"/>
        <end position="17"/>
    </location>
</feature>
<accession>A0AAE0U564</accession>
<evidence type="ECO:0000313" key="3">
    <source>
        <dbReference type="Proteomes" id="UP001285441"/>
    </source>
</evidence>
<dbReference type="Proteomes" id="UP001285441">
    <property type="component" value="Unassembled WGS sequence"/>
</dbReference>
<keyword evidence="1" id="KW-0732">Signal</keyword>
<evidence type="ECO:0000256" key="1">
    <source>
        <dbReference type="SAM" id="SignalP"/>
    </source>
</evidence>
<reference evidence="2" key="2">
    <citation type="submission" date="2023-06" db="EMBL/GenBank/DDBJ databases">
        <authorList>
            <consortium name="Lawrence Berkeley National Laboratory"/>
            <person name="Haridas S."/>
            <person name="Hensen N."/>
            <person name="Bonometti L."/>
            <person name="Westerberg I."/>
            <person name="Brannstrom I.O."/>
            <person name="Guillou S."/>
            <person name="Cros-Aarteil S."/>
            <person name="Calhoun S."/>
            <person name="Kuo A."/>
            <person name="Mondo S."/>
            <person name="Pangilinan J."/>
            <person name="Riley R."/>
            <person name="LaButti K."/>
            <person name="Andreopoulos B."/>
            <person name="Lipzen A."/>
            <person name="Chen C."/>
            <person name="Yanf M."/>
            <person name="Daum C."/>
            <person name="Ng V."/>
            <person name="Clum A."/>
            <person name="Steindorff A."/>
            <person name="Ohm R."/>
            <person name="Martin F."/>
            <person name="Silar P."/>
            <person name="Natvig D."/>
            <person name="Lalanne C."/>
            <person name="Gautier V."/>
            <person name="Ament-velasquez S.L."/>
            <person name="Kruys A."/>
            <person name="Hutchinson M.I."/>
            <person name="Powell A.J."/>
            <person name="Barry K."/>
            <person name="Miller A.N."/>
            <person name="Grigoriev I.V."/>
            <person name="Debuchy R."/>
            <person name="Gladieux P."/>
            <person name="Thoren M.H."/>
            <person name="Johannesson H."/>
        </authorList>
    </citation>
    <scope>NUCLEOTIDE SEQUENCE</scope>
    <source>
        <strain evidence="2">CBS 232.78</strain>
    </source>
</reference>
<keyword evidence="3" id="KW-1185">Reference proteome</keyword>
<sequence>MKFTTIALAIFAGMTIALPADSVERRVDGRECPGDVKCSLIGSADLCDAPCVKCGFEGGYRKCHMTQTSTANPHSTININTVTANPYEACTNAVSACNRSVAKPTCIDQREDSKDGQQAPDSSG</sequence>
<dbReference type="EMBL" id="JAULSW010000002">
    <property type="protein sequence ID" value="KAK3391252.1"/>
    <property type="molecule type" value="Genomic_DNA"/>
</dbReference>
<organism evidence="2 3">
    <name type="scientific">Podospora didyma</name>
    <dbReference type="NCBI Taxonomy" id="330526"/>
    <lineage>
        <taxon>Eukaryota</taxon>
        <taxon>Fungi</taxon>
        <taxon>Dikarya</taxon>
        <taxon>Ascomycota</taxon>
        <taxon>Pezizomycotina</taxon>
        <taxon>Sordariomycetes</taxon>
        <taxon>Sordariomycetidae</taxon>
        <taxon>Sordariales</taxon>
        <taxon>Podosporaceae</taxon>
        <taxon>Podospora</taxon>
    </lineage>
</organism>
<proteinExistence type="predicted"/>
<dbReference type="AlphaFoldDB" id="A0AAE0U564"/>
<gene>
    <name evidence="2" type="ORF">B0H63DRAFT_520444</name>
</gene>
<protein>
    <submittedName>
        <fullName evidence="2">Uncharacterized protein</fullName>
    </submittedName>
</protein>
<name>A0AAE0U564_9PEZI</name>
<comment type="caution">
    <text evidence="2">The sequence shown here is derived from an EMBL/GenBank/DDBJ whole genome shotgun (WGS) entry which is preliminary data.</text>
</comment>
<evidence type="ECO:0000313" key="2">
    <source>
        <dbReference type="EMBL" id="KAK3391252.1"/>
    </source>
</evidence>
<reference evidence="2" key="1">
    <citation type="journal article" date="2023" name="Mol. Phylogenet. Evol.">
        <title>Genome-scale phylogeny and comparative genomics of the fungal order Sordariales.</title>
        <authorList>
            <person name="Hensen N."/>
            <person name="Bonometti L."/>
            <person name="Westerberg I."/>
            <person name="Brannstrom I.O."/>
            <person name="Guillou S."/>
            <person name="Cros-Aarteil S."/>
            <person name="Calhoun S."/>
            <person name="Haridas S."/>
            <person name="Kuo A."/>
            <person name="Mondo S."/>
            <person name="Pangilinan J."/>
            <person name="Riley R."/>
            <person name="LaButti K."/>
            <person name="Andreopoulos B."/>
            <person name="Lipzen A."/>
            <person name="Chen C."/>
            <person name="Yan M."/>
            <person name="Daum C."/>
            <person name="Ng V."/>
            <person name="Clum A."/>
            <person name="Steindorff A."/>
            <person name="Ohm R.A."/>
            <person name="Martin F."/>
            <person name="Silar P."/>
            <person name="Natvig D.O."/>
            <person name="Lalanne C."/>
            <person name="Gautier V."/>
            <person name="Ament-Velasquez S.L."/>
            <person name="Kruys A."/>
            <person name="Hutchinson M.I."/>
            <person name="Powell A.J."/>
            <person name="Barry K."/>
            <person name="Miller A.N."/>
            <person name="Grigoriev I.V."/>
            <person name="Debuchy R."/>
            <person name="Gladieux P."/>
            <person name="Hiltunen Thoren M."/>
            <person name="Johannesson H."/>
        </authorList>
    </citation>
    <scope>NUCLEOTIDE SEQUENCE</scope>
    <source>
        <strain evidence="2">CBS 232.78</strain>
    </source>
</reference>